<gene>
    <name evidence="1" type="ORF">JG688_00008124</name>
</gene>
<dbReference type="AlphaFoldDB" id="A0A8J5INR5"/>
<comment type="caution">
    <text evidence="1">The sequence shown here is derived from an EMBL/GenBank/DDBJ whole genome shotgun (WGS) entry which is preliminary data.</text>
</comment>
<protein>
    <submittedName>
        <fullName evidence="1">Uncharacterized protein</fullName>
    </submittedName>
</protein>
<reference evidence="1" key="1">
    <citation type="submission" date="2021-01" db="EMBL/GenBank/DDBJ databases">
        <title>Phytophthora aleatoria, a newly-described species from Pinus radiata is distinct from Phytophthora cactorum isolates based on comparative genomics.</title>
        <authorList>
            <person name="Mcdougal R."/>
            <person name="Panda P."/>
            <person name="Williams N."/>
            <person name="Studholme D.J."/>
        </authorList>
    </citation>
    <scope>NUCLEOTIDE SEQUENCE</scope>
    <source>
        <strain evidence="1">NZFS 4037</strain>
    </source>
</reference>
<keyword evidence="2" id="KW-1185">Reference proteome</keyword>
<sequence length="170" mass="19315">MFCALHIYFNVCSHFRQVEPNIDNIRRLVFRLQATTTLNEYEIVLSEIHKQYPSPRSLRGEGNPNPQTVVQYLHTLHPTSWTKFGNGLLTPEESMSISGEWKNISWYGNRCSLFAGRITSTVEGTNNDFLLSGIRDSQVLGAFILLCNAAVENLAAKRKLHTTGCKRRTQ</sequence>
<dbReference type="Proteomes" id="UP000709295">
    <property type="component" value="Unassembled WGS sequence"/>
</dbReference>
<evidence type="ECO:0000313" key="1">
    <source>
        <dbReference type="EMBL" id="KAG6963466.1"/>
    </source>
</evidence>
<dbReference type="EMBL" id="JAENGY010000417">
    <property type="protein sequence ID" value="KAG6963466.1"/>
    <property type="molecule type" value="Genomic_DNA"/>
</dbReference>
<name>A0A8J5INR5_9STRA</name>
<organism evidence="1 2">
    <name type="scientific">Phytophthora aleatoria</name>
    <dbReference type="NCBI Taxonomy" id="2496075"/>
    <lineage>
        <taxon>Eukaryota</taxon>
        <taxon>Sar</taxon>
        <taxon>Stramenopiles</taxon>
        <taxon>Oomycota</taxon>
        <taxon>Peronosporomycetes</taxon>
        <taxon>Peronosporales</taxon>
        <taxon>Peronosporaceae</taxon>
        <taxon>Phytophthora</taxon>
    </lineage>
</organism>
<evidence type="ECO:0000313" key="2">
    <source>
        <dbReference type="Proteomes" id="UP000709295"/>
    </source>
</evidence>
<accession>A0A8J5INR5</accession>
<proteinExistence type="predicted"/>